<dbReference type="SUPFAM" id="SSF53850">
    <property type="entry name" value="Periplasmic binding protein-like II"/>
    <property type="match status" value="1"/>
</dbReference>
<keyword evidence="1" id="KW-0732">Signal</keyword>
<dbReference type="Gene3D" id="3.40.190.10">
    <property type="entry name" value="Periplasmic binding protein-like II"/>
    <property type="match status" value="2"/>
</dbReference>
<comment type="caution">
    <text evidence="2">The sequence shown here is derived from an EMBL/GenBank/DDBJ whole genome shotgun (WGS) entry which is preliminary data.</text>
</comment>
<organism evidence="2 3">
    <name type="scientific">Veillonella magna</name>
    <dbReference type="NCBI Taxonomy" id="464322"/>
    <lineage>
        <taxon>Bacteria</taxon>
        <taxon>Bacillati</taxon>
        <taxon>Bacillota</taxon>
        <taxon>Negativicutes</taxon>
        <taxon>Veillonellales</taxon>
        <taxon>Veillonellaceae</taxon>
        <taxon>Veillonella</taxon>
    </lineage>
</organism>
<keyword evidence="3" id="KW-1185">Reference proteome</keyword>
<evidence type="ECO:0000256" key="1">
    <source>
        <dbReference type="ARBA" id="ARBA00022729"/>
    </source>
</evidence>
<dbReference type="PANTHER" id="PTHR30006">
    <property type="entry name" value="THIAMINE-BINDING PERIPLASMIC PROTEIN-RELATED"/>
    <property type="match status" value="1"/>
</dbReference>
<accession>A0ABS2GDJ5</accession>
<evidence type="ECO:0000313" key="3">
    <source>
        <dbReference type="Proteomes" id="UP000707138"/>
    </source>
</evidence>
<sequence>MRRYWLIGLLIIFVLSILGIGAYIESSRQQERTAIPIRAELTMYSDLPNTLTKLLTQQYELLYHVRVHVLPLTEEQMAVRMTLSEADRTGDIVLTSRDNLHIGEKYGQFIPVLSEGIDEISNRFKQPDGLWVGTWYDPVVFVQNIQFYNGEGRYINTWHSLAMPGDWTVVMTDFVAARGAANILYGFIETRGEAEGLQYFMELKPHVVQYAKFLTTPVRLAALGETDIGIGNYSDAHQYEEHKYPLKVIFPLDGTPYYLTGTAVLKSTKNKEESERFIKWLLSKQTAQFLQSNDMYFGFTNPEVTHLTDSLGREAVLLETKGDYTEEGKKRLLNDWISQVRFRKGN</sequence>
<dbReference type="RefSeq" id="WP_205087451.1">
    <property type="nucleotide sequence ID" value="NZ_JACJLA010000003.1"/>
</dbReference>
<dbReference type="Proteomes" id="UP000707138">
    <property type="component" value="Unassembled WGS sequence"/>
</dbReference>
<proteinExistence type="predicted"/>
<evidence type="ECO:0000313" key="2">
    <source>
        <dbReference type="EMBL" id="MBM6912224.1"/>
    </source>
</evidence>
<dbReference type="PANTHER" id="PTHR30006:SF2">
    <property type="entry name" value="ABC TRANSPORTER SUBSTRATE-BINDING PROTEIN"/>
    <property type="match status" value="1"/>
</dbReference>
<protein>
    <submittedName>
        <fullName evidence="2">Extracellular solute-binding protein</fullName>
    </submittedName>
</protein>
<name>A0ABS2GDJ5_9FIRM</name>
<gene>
    <name evidence="2" type="ORF">H6A01_02610</name>
</gene>
<reference evidence="2 3" key="1">
    <citation type="journal article" date="2021" name="Sci. Rep.">
        <title>The distribution of antibiotic resistance genes in chicken gut microbiota commensals.</title>
        <authorList>
            <person name="Juricova H."/>
            <person name="Matiasovicova J."/>
            <person name="Kubasova T."/>
            <person name="Cejkova D."/>
            <person name="Rychlik I."/>
        </authorList>
    </citation>
    <scope>NUCLEOTIDE SEQUENCE [LARGE SCALE GENOMIC DNA]</scope>
    <source>
        <strain evidence="2 3">An537</strain>
    </source>
</reference>
<dbReference type="Pfam" id="PF13343">
    <property type="entry name" value="SBP_bac_6"/>
    <property type="match status" value="1"/>
</dbReference>
<dbReference type="EMBL" id="JACJLA010000003">
    <property type="protein sequence ID" value="MBM6912224.1"/>
    <property type="molecule type" value="Genomic_DNA"/>
</dbReference>